<dbReference type="Pfam" id="PF00416">
    <property type="entry name" value="Ribosomal_S13"/>
    <property type="match status" value="1"/>
</dbReference>
<evidence type="ECO:0000256" key="8">
    <source>
        <dbReference type="ARBA" id="ARBA00037439"/>
    </source>
</evidence>
<dbReference type="PANTHER" id="PTHR10871:SF8">
    <property type="entry name" value="SMALL RIBOSOMAL SUBUNIT PROTEIN US13M"/>
    <property type="match status" value="1"/>
</dbReference>
<evidence type="ECO:0000256" key="2">
    <source>
        <dbReference type="ARBA" id="ARBA00008080"/>
    </source>
</evidence>
<dbReference type="PROSITE" id="PS50159">
    <property type="entry name" value="RIBOSOMAL_S13_2"/>
    <property type="match status" value="1"/>
</dbReference>
<evidence type="ECO:0000256" key="6">
    <source>
        <dbReference type="ARBA" id="ARBA00023128"/>
    </source>
</evidence>
<geneLocation type="mitochondrion" evidence="13"/>
<protein>
    <recommendedName>
        <fullName evidence="10">Small ribosomal subunit protein uS13m</fullName>
    </recommendedName>
    <alternativeName>
        <fullName evidence="11">Ribosomal protein S13, mitochondrial</fullName>
    </alternativeName>
</protein>
<name>A0A650BXF4_9CHLO</name>
<evidence type="ECO:0000256" key="5">
    <source>
        <dbReference type="ARBA" id="ARBA00022980"/>
    </source>
</evidence>
<dbReference type="GO" id="GO:0006412">
    <property type="term" value="P:translation"/>
    <property type="evidence" value="ECO:0007669"/>
    <property type="project" value="InterPro"/>
</dbReference>
<dbReference type="Gene3D" id="4.10.910.10">
    <property type="entry name" value="30s ribosomal protein s13, domain 2"/>
    <property type="match status" value="1"/>
</dbReference>
<dbReference type="SUPFAM" id="SSF46946">
    <property type="entry name" value="S13-like H2TH domain"/>
    <property type="match status" value="1"/>
</dbReference>
<reference evidence="13" key="1">
    <citation type="journal article" date="2019" name="PeerJ">
        <title>The inflated mitochondrial genomes of siphonous green algae reflect processes driving expansion of noncoding DNA and proliferation of introns.</title>
        <authorList>
            <person name="Repetti S.I."/>
            <person name="Jackson C.J."/>
            <person name="Judd L.M."/>
            <person name="Wick R.R."/>
            <person name="Holt K.E."/>
            <person name="Verbruggen H."/>
        </authorList>
    </citation>
    <scope>NUCLEOTIDE SEQUENCE</scope>
    <source>
        <strain evidence="13">SAG6.99</strain>
    </source>
</reference>
<dbReference type="InterPro" id="IPR001892">
    <property type="entry name" value="Ribosomal_uS13"/>
</dbReference>
<dbReference type="GeneID" id="42903417"/>
<dbReference type="GO" id="GO:0015935">
    <property type="term" value="C:small ribosomal subunit"/>
    <property type="evidence" value="ECO:0007669"/>
    <property type="project" value="TreeGrafter"/>
</dbReference>
<evidence type="ECO:0000256" key="9">
    <source>
        <dbReference type="ARBA" id="ARBA00038537"/>
    </source>
</evidence>
<dbReference type="PROSITE" id="PS00646">
    <property type="entry name" value="RIBOSOMAL_S13_1"/>
    <property type="match status" value="1"/>
</dbReference>
<dbReference type="GO" id="GO:0005739">
    <property type="term" value="C:mitochondrion"/>
    <property type="evidence" value="ECO:0007669"/>
    <property type="project" value="UniProtKB-SubCell"/>
</dbReference>
<gene>
    <name evidence="13" type="primary">rps13</name>
</gene>
<keyword evidence="6 13" id="KW-0496">Mitochondrion</keyword>
<keyword evidence="5 12" id="KW-0689">Ribosomal protein</keyword>
<keyword evidence="7 12" id="KW-0687">Ribonucleoprotein</keyword>
<dbReference type="EMBL" id="MN514984">
    <property type="protein sequence ID" value="QGQ62018.1"/>
    <property type="molecule type" value="Genomic_DNA"/>
</dbReference>
<dbReference type="FunFam" id="1.10.8.50:FF:000001">
    <property type="entry name" value="30S ribosomal protein S13"/>
    <property type="match status" value="1"/>
</dbReference>
<evidence type="ECO:0000256" key="11">
    <source>
        <dbReference type="ARBA" id="ARBA00042802"/>
    </source>
</evidence>
<dbReference type="HAMAP" id="MF_01315">
    <property type="entry name" value="Ribosomal_uS13"/>
    <property type="match status" value="1"/>
</dbReference>
<dbReference type="InterPro" id="IPR010979">
    <property type="entry name" value="Ribosomal_uS13-like_H2TH"/>
</dbReference>
<comment type="function">
    <text evidence="8">Located at the top of the head of the small subunit, it contacts several helices of the 18S rRNA.</text>
</comment>
<comment type="subunit">
    <text evidence="9">Part of the small ribosomal subunit.</text>
</comment>
<dbReference type="AlphaFoldDB" id="A0A650BXF4"/>
<organism evidence="13">
    <name type="scientific">Ostreobium quekettii</name>
    <dbReference type="NCBI Taxonomy" id="121088"/>
    <lineage>
        <taxon>Eukaryota</taxon>
        <taxon>Viridiplantae</taxon>
        <taxon>Chlorophyta</taxon>
        <taxon>core chlorophytes</taxon>
        <taxon>Ulvophyceae</taxon>
        <taxon>TCBD clade</taxon>
        <taxon>Bryopsidales</taxon>
        <taxon>Ostreobineae</taxon>
        <taxon>Ostreobiaceae</taxon>
        <taxon>Ostreobium</taxon>
    </lineage>
</organism>
<evidence type="ECO:0000313" key="13">
    <source>
        <dbReference type="EMBL" id="QGQ62018.1"/>
    </source>
</evidence>
<keyword evidence="3" id="KW-0699">rRNA-binding</keyword>
<comment type="subcellular location">
    <subcellularLocation>
        <location evidence="1">Mitochondrion</location>
    </subcellularLocation>
</comment>
<accession>A0A650BXF4</accession>
<dbReference type="PIRSF" id="PIRSF002134">
    <property type="entry name" value="Ribosomal_S13"/>
    <property type="match status" value="1"/>
</dbReference>
<dbReference type="Gene3D" id="1.10.8.50">
    <property type="match status" value="1"/>
</dbReference>
<sequence>MIYLLHTYLQNRKKVVIALQEIYGVGSATSQQICEKLGLNHQVKIHQLTSFQIDELIRLIGQNSLISSQLKRRVRSDIERLIRISSYRGFRHTQKLPVRGQRTSTNARTCGRVNI</sequence>
<evidence type="ECO:0000256" key="12">
    <source>
        <dbReference type="RuleBase" id="RU003830"/>
    </source>
</evidence>
<comment type="similarity">
    <text evidence="2 12">Belongs to the universal ribosomal protein uS13 family.</text>
</comment>
<dbReference type="GO" id="GO:0019843">
    <property type="term" value="F:rRNA binding"/>
    <property type="evidence" value="ECO:0007669"/>
    <property type="project" value="UniProtKB-KW"/>
</dbReference>
<evidence type="ECO:0000256" key="3">
    <source>
        <dbReference type="ARBA" id="ARBA00022730"/>
    </source>
</evidence>
<evidence type="ECO:0000256" key="1">
    <source>
        <dbReference type="ARBA" id="ARBA00004173"/>
    </source>
</evidence>
<proteinExistence type="inferred from homology"/>
<dbReference type="GO" id="GO:0003735">
    <property type="term" value="F:structural constituent of ribosome"/>
    <property type="evidence" value="ECO:0007669"/>
    <property type="project" value="InterPro"/>
</dbReference>
<dbReference type="RefSeq" id="YP_009720806.1">
    <property type="nucleotide sequence ID" value="NC_045361.1"/>
</dbReference>
<dbReference type="PANTHER" id="PTHR10871">
    <property type="entry name" value="30S RIBOSOMAL PROTEIN S13/40S RIBOSOMAL PROTEIN S18"/>
    <property type="match status" value="1"/>
</dbReference>
<evidence type="ECO:0000256" key="4">
    <source>
        <dbReference type="ARBA" id="ARBA00022884"/>
    </source>
</evidence>
<dbReference type="InterPro" id="IPR018269">
    <property type="entry name" value="Ribosomal_uS13_CS"/>
</dbReference>
<evidence type="ECO:0000256" key="7">
    <source>
        <dbReference type="ARBA" id="ARBA00023274"/>
    </source>
</evidence>
<dbReference type="InterPro" id="IPR027437">
    <property type="entry name" value="Rbsml_uS13_C"/>
</dbReference>
<keyword evidence="4" id="KW-0694">RNA-binding</keyword>
<evidence type="ECO:0000256" key="10">
    <source>
        <dbReference type="ARBA" id="ARBA00040757"/>
    </source>
</evidence>